<comment type="caution">
    <text evidence="7">The sequence shown here is derived from an EMBL/GenBank/DDBJ whole genome shotgun (WGS) entry which is preliminary data.</text>
</comment>
<evidence type="ECO:0000256" key="5">
    <source>
        <dbReference type="SAM" id="MobiDB-lite"/>
    </source>
</evidence>
<evidence type="ECO:0000313" key="8">
    <source>
        <dbReference type="Proteomes" id="UP001476798"/>
    </source>
</evidence>
<keyword evidence="4" id="KW-0539">Nucleus</keyword>
<evidence type="ECO:0000256" key="4">
    <source>
        <dbReference type="ARBA" id="ARBA00023242"/>
    </source>
</evidence>
<organism evidence="7 8">
    <name type="scientific">Goodea atripinnis</name>
    <dbReference type="NCBI Taxonomy" id="208336"/>
    <lineage>
        <taxon>Eukaryota</taxon>
        <taxon>Metazoa</taxon>
        <taxon>Chordata</taxon>
        <taxon>Craniata</taxon>
        <taxon>Vertebrata</taxon>
        <taxon>Euteleostomi</taxon>
        <taxon>Actinopterygii</taxon>
        <taxon>Neopterygii</taxon>
        <taxon>Teleostei</taxon>
        <taxon>Neoteleostei</taxon>
        <taxon>Acanthomorphata</taxon>
        <taxon>Ovalentaria</taxon>
        <taxon>Atherinomorphae</taxon>
        <taxon>Cyprinodontiformes</taxon>
        <taxon>Goodeidae</taxon>
        <taxon>Goodea</taxon>
    </lineage>
</organism>
<dbReference type="InterPro" id="IPR003961">
    <property type="entry name" value="FN3_dom"/>
</dbReference>
<dbReference type="InterPro" id="IPR013783">
    <property type="entry name" value="Ig-like_fold"/>
</dbReference>
<dbReference type="InterPro" id="IPR043536">
    <property type="entry name" value="HCF1/2"/>
</dbReference>
<gene>
    <name evidence="7" type="ORF">GOODEAATRI_005294</name>
</gene>
<feature type="region of interest" description="Disordered" evidence="5">
    <location>
        <begin position="449"/>
        <end position="469"/>
    </location>
</feature>
<name>A0ABV0NS03_9TELE</name>
<accession>A0ABV0NS03</accession>
<evidence type="ECO:0000256" key="2">
    <source>
        <dbReference type="ARBA" id="ARBA00022441"/>
    </source>
</evidence>
<dbReference type="InterPro" id="IPR036116">
    <property type="entry name" value="FN3_sf"/>
</dbReference>
<reference evidence="7 8" key="1">
    <citation type="submission" date="2021-06" db="EMBL/GenBank/DDBJ databases">
        <authorList>
            <person name="Palmer J.M."/>
        </authorList>
    </citation>
    <scope>NUCLEOTIDE SEQUENCE [LARGE SCALE GENOMIC DNA]</scope>
    <source>
        <strain evidence="7 8">GA_2019</strain>
        <tissue evidence="7">Muscle</tissue>
    </source>
</reference>
<dbReference type="SUPFAM" id="SSF117281">
    <property type="entry name" value="Kelch motif"/>
    <property type="match status" value="1"/>
</dbReference>
<keyword evidence="2" id="KW-0880">Kelch repeat</keyword>
<dbReference type="PANTHER" id="PTHR46003:SF3">
    <property type="entry name" value="HOST CELL FACTOR 1"/>
    <property type="match status" value="1"/>
</dbReference>
<sequence length="811" mass="84454">MSGPGSAVSGTTPSVLQPRWKRVLGWSGPVPRPRHGHRAVAIKELMVVFGGGNEGIVDELHVYNTATNQWFIPAVRGDIPPGCAAYGFVCDGTRLLVFGGMVEYGKYSNDLYELQVILLFCSSVVGWDIPITYGVLPPPRESHTAVVYTEKTTRKSRLIIYGGMSGCRLGDLWTLDIGTCLPPNLRNQGKNNNAFTLGLAPCCTCLYPVSQQSATGASVVTVRPSQPGKSPVTVTSLPPGVRMVVPAQTTQGSVSNPATRMLKTAAAQVGTATASSPTTTRPIITVHKSGAVTVAQQAQVVTTVVGGVTKTITLVKSPLTMGSSGTLGAPGQPGTILRTVPMSTVGGVRLVTPVTVSSVKPTVTTLVVKGTTGVTTLGTVTGTVSTSLGGATADSSSASLVTPITTLANIATMSSQVINPTAITVTLITTPSGVEAQPVQDLPVSILASPTSEQPSSTEAGATGDGSGTVTLVCSNPPCETHETGTTNTATTSSATIGAGQAAATEEAQALAIQAVLQAAQQAVMTLAPSSTFAPSISVASPAKLQAAATLAEVANGIEGEDDSGAVPDYSQMKKMELQPGTAYKFRVAGINACGRGTFSEISAFKTCLPGFPGAPCAIKISKVNILSVPNSSSDDLLPQSIEVIYTYCHPQSPDGAHLTWEPPSVTSGKIIEYSVYLAIQSSQTAEAKASTPAQLAFMRVYCGPNPSCLVQSSSLSNAHIDYTTKPAIIFRIAARNEKGYGPATQVRWLQAHRLAEQQESSAKPQKERLYSTLISINCMRSDWLFLTMVDKLHVNIRRMTAAALGVMTRM</sequence>
<dbReference type="EMBL" id="JAHRIO010050214">
    <property type="protein sequence ID" value="MEQ2174188.1"/>
    <property type="molecule type" value="Genomic_DNA"/>
</dbReference>
<dbReference type="Gene3D" id="2.60.40.10">
    <property type="entry name" value="Immunoglobulins"/>
    <property type="match status" value="2"/>
</dbReference>
<dbReference type="InterPro" id="IPR015915">
    <property type="entry name" value="Kelch-typ_b-propeller"/>
</dbReference>
<keyword evidence="8" id="KW-1185">Reference proteome</keyword>
<evidence type="ECO:0000256" key="1">
    <source>
        <dbReference type="ARBA" id="ARBA00004123"/>
    </source>
</evidence>
<evidence type="ECO:0000259" key="6">
    <source>
        <dbReference type="Pfam" id="PF13854"/>
    </source>
</evidence>
<proteinExistence type="predicted"/>
<dbReference type="PANTHER" id="PTHR46003">
    <property type="entry name" value="HOST CELL FACTOR"/>
    <property type="match status" value="1"/>
</dbReference>
<dbReference type="InterPro" id="IPR059124">
    <property type="entry name" value="Kelch_HCF"/>
</dbReference>
<protein>
    <recommendedName>
        <fullName evidence="6">Host cell factor Kelch-repeats domain-containing protein</fullName>
    </recommendedName>
</protein>
<feature type="domain" description="Host cell factor Kelch-repeats" evidence="6">
    <location>
        <begin position="17"/>
        <end position="116"/>
    </location>
</feature>
<dbReference type="Gene3D" id="2.120.10.80">
    <property type="entry name" value="Kelch-type beta propeller"/>
    <property type="match status" value="1"/>
</dbReference>
<dbReference type="Pfam" id="PF13854">
    <property type="entry name" value="Kelch_HCF"/>
    <property type="match status" value="1"/>
</dbReference>
<comment type="subcellular location">
    <subcellularLocation>
        <location evidence="1">Nucleus</location>
    </subcellularLocation>
</comment>
<dbReference type="SUPFAM" id="SSF49265">
    <property type="entry name" value="Fibronectin type III"/>
    <property type="match status" value="1"/>
</dbReference>
<evidence type="ECO:0000313" key="7">
    <source>
        <dbReference type="EMBL" id="MEQ2174188.1"/>
    </source>
</evidence>
<evidence type="ECO:0000256" key="3">
    <source>
        <dbReference type="ARBA" id="ARBA00022737"/>
    </source>
</evidence>
<keyword evidence="3" id="KW-0677">Repeat</keyword>
<feature type="compositionally biased region" description="Polar residues" evidence="5">
    <location>
        <begin position="449"/>
        <end position="460"/>
    </location>
</feature>
<dbReference type="Proteomes" id="UP001476798">
    <property type="component" value="Unassembled WGS sequence"/>
</dbReference>
<dbReference type="CDD" id="cd00063">
    <property type="entry name" value="FN3"/>
    <property type="match status" value="2"/>
</dbReference>